<dbReference type="VEuPathDB" id="GiardiaDB:GMRT_14903"/>
<comment type="caution">
    <text evidence="2">The sequence shown here is derived from an EMBL/GenBank/DDBJ whole genome shotgun (WGS) entry which is preliminary data.</text>
</comment>
<organism evidence="2 3">
    <name type="scientific">Giardia muris</name>
    <dbReference type="NCBI Taxonomy" id="5742"/>
    <lineage>
        <taxon>Eukaryota</taxon>
        <taxon>Metamonada</taxon>
        <taxon>Diplomonadida</taxon>
        <taxon>Hexamitidae</taxon>
        <taxon>Giardiinae</taxon>
        <taxon>Giardia</taxon>
    </lineage>
</organism>
<evidence type="ECO:0000313" key="3">
    <source>
        <dbReference type="Proteomes" id="UP000315496"/>
    </source>
</evidence>
<accession>A0A4Z1T3P4</accession>
<dbReference type="PANTHER" id="PTHR46112:SF2">
    <property type="entry name" value="XAA-PRO AMINOPEPTIDASE P-RELATED"/>
    <property type="match status" value="1"/>
</dbReference>
<dbReference type="AlphaFoldDB" id="A0A4Z1T3P4"/>
<sequence>MTLRVLYGTVANADILYLARQKLLDPLLAVITPTGQTILVTSDRDHASLKQVSAGPRLMQTSDFPKDACSVSQIILAFYERFEAKELLIPYTFPVGIFVKARQLVPNLPIRIVPDQKLVTERACKSSREVSLIQDACTACATAFNIIRTILGRARIEPDPTFTKLPSLTLQMTHTNPENQGQHLVDPATNLVVTSEYLYEAVRAALLEQNYQLDSAIISCGNQACLPTSYGTGKIRPHELVVCDVYPRSLTTGYYGDMTRTFIKGEPSSQQRRLVETVYGAQNLALSLIKPGMNLHELNCRIHQYFTEAGYETTYSEEYKCWTGFVHGLGHGLGLDIDEEPTIDSIDRKDVCRVGHTFTVEPGLYYPGVGGCRVEDVVLVTEDGCEKVGSYVCDWMIE</sequence>
<dbReference type="InterPro" id="IPR050659">
    <property type="entry name" value="Peptidase_M24B"/>
</dbReference>
<feature type="domain" description="Peptidase M24" evidence="1">
    <location>
        <begin position="195"/>
        <end position="382"/>
    </location>
</feature>
<dbReference type="Pfam" id="PF00557">
    <property type="entry name" value="Peptidase_M24"/>
    <property type="match status" value="1"/>
</dbReference>
<keyword evidence="3" id="KW-1185">Reference proteome</keyword>
<dbReference type="InterPro" id="IPR000994">
    <property type="entry name" value="Pept_M24"/>
</dbReference>
<dbReference type="EMBL" id="VDLU01000004">
    <property type="protein sequence ID" value="TNJ27011.1"/>
    <property type="molecule type" value="Genomic_DNA"/>
</dbReference>
<evidence type="ECO:0000313" key="2">
    <source>
        <dbReference type="EMBL" id="TNJ27011.1"/>
    </source>
</evidence>
<proteinExistence type="predicted"/>
<gene>
    <name evidence="2" type="ORF">GMRT_14903</name>
</gene>
<protein>
    <submittedName>
        <fullName evidence="2">Xaa-Pro dipeptidase</fullName>
    </submittedName>
</protein>
<dbReference type="Proteomes" id="UP000315496">
    <property type="component" value="Chromosome 4"/>
</dbReference>
<dbReference type="OrthoDB" id="4215474at2759"/>
<dbReference type="Gene3D" id="3.90.230.10">
    <property type="entry name" value="Creatinase/methionine aminopeptidase superfamily"/>
    <property type="match status" value="1"/>
</dbReference>
<dbReference type="SUPFAM" id="SSF55920">
    <property type="entry name" value="Creatinase/aminopeptidase"/>
    <property type="match status" value="1"/>
</dbReference>
<name>A0A4Z1T3P4_GIAMU</name>
<dbReference type="PANTHER" id="PTHR46112">
    <property type="entry name" value="AMINOPEPTIDASE"/>
    <property type="match status" value="1"/>
</dbReference>
<reference evidence="2 3" key="1">
    <citation type="submission" date="2019-05" db="EMBL/GenBank/DDBJ databases">
        <title>The compact genome of Giardia muris reveals important steps in the evolution of intestinal protozoan parasites.</title>
        <authorList>
            <person name="Xu F."/>
            <person name="Jimenez-Gonzalez A."/>
            <person name="Einarsson E."/>
            <person name="Astvaldsson A."/>
            <person name="Peirasmaki D."/>
            <person name="Eckmann L."/>
            <person name="Andersson J.O."/>
            <person name="Svard S.G."/>
            <person name="Jerlstrom-Hultqvist J."/>
        </authorList>
    </citation>
    <scope>NUCLEOTIDE SEQUENCE [LARGE SCALE GENOMIC DNA]</scope>
    <source>
        <strain evidence="2 3">Roberts-Thomson</strain>
    </source>
</reference>
<evidence type="ECO:0000259" key="1">
    <source>
        <dbReference type="Pfam" id="PF00557"/>
    </source>
</evidence>
<dbReference type="InterPro" id="IPR036005">
    <property type="entry name" value="Creatinase/aminopeptidase-like"/>
</dbReference>